<evidence type="ECO:0000313" key="2">
    <source>
        <dbReference type="Proteomes" id="UP000247727"/>
    </source>
</evidence>
<reference evidence="1 2" key="1">
    <citation type="submission" date="2018-06" db="EMBL/GenBank/DDBJ databases">
        <title>Genomic Encyclopedia of Type Strains, Phase III (KMG-III): the genomes of soil and plant-associated and newly described type strains.</title>
        <authorList>
            <person name="Whitman W."/>
        </authorList>
    </citation>
    <scope>NUCLEOTIDE SEQUENCE [LARGE SCALE GENOMIC DNA]</scope>
    <source>
        <strain evidence="1 2">JA737</strain>
    </source>
</reference>
<gene>
    <name evidence="1" type="ORF">C8J30_13213</name>
</gene>
<dbReference type="EMBL" id="QJTK01000032">
    <property type="protein sequence ID" value="PYF06279.1"/>
    <property type="molecule type" value="Genomic_DNA"/>
</dbReference>
<proteinExistence type="predicted"/>
<dbReference type="Proteomes" id="UP000247727">
    <property type="component" value="Unassembled WGS sequence"/>
</dbReference>
<comment type="caution">
    <text evidence="1">The sequence shown here is derived from an EMBL/GenBank/DDBJ whole genome shotgun (WGS) entry which is preliminary data.</text>
</comment>
<feature type="non-terminal residue" evidence="1">
    <location>
        <position position="1"/>
    </location>
</feature>
<dbReference type="AntiFam" id="ANF00179">
    <property type="entry name" value="Shadow ORF (opposite mobL)"/>
</dbReference>
<dbReference type="AlphaFoldDB" id="A0A318U2Y2"/>
<accession>A0A318U2Y2</accession>
<evidence type="ECO:0000313" key="1">
    <source>
        <dbReference type="EMBL" id="PYF06279.1"/>
    </source>
</evidence>
<sequence>YSQRSLKDLAMSPILTDDLRKPLSDIITCARCTGLPSCRRPQRSQACSYTTLPIVPSIFIGISHLLQSLTQLLEHGARLASGVNLGSSLSERHIFSALDIGRAALAALHGIGGRAELDLGGTIKRLGRQLVTLSQGSGTLGLKGTMIYPLCFARPLQGAVLQISPKRTHDLDLRAAGRRSIEDTCFCTQPLGRKRACGRQDVGVMVALVAFTVRGMDSDICTHTIAIDKRLGECSRDFDPRSIRYLGRQGQLPFAGSDRIGSGLPRFGGVPQGGSILRPGRRIGGSQNESHLDAALGGVVVQAAFSITNDARGRPIGRRRRR</sequence>
<keyword evidence="2" id="KW-1185">Reference proteome</keyword>
<organism evidence="1 2">
    <name type="scientific">Rhodobacter viridis</name>
    <dbReference type="NCBI Taxonomy" id="1054202"/>
    <lineage>
        <taxon>Bacteria</taxon>
        <taxon>Pseudomonadati</taxon>
        <taxon>Pseudomonadota</taxon>
        <taxon>Alphaproteobacteria</taxon>
        <taxon>Rhodobacterales</taxon>
        <taxon>Rhodobacter group</taxon>
        <taxon>Rhodobacter</taxon>
    </lineage>
</organism>
<name>A0A318U2Y2_9RHOB</name>
<protein>
    <submittedName>
        <fullName evidence="1">Uncharacterized protein</fullName>
    </submittedName>
</protein>